<dbReference type="Proteomes" id="UP000282311">
    <property type="component" value="Unassembled WGS sequence"/>
</dbReference>
<proteinExistence type="predicted"/>
<protein>
    <recommendedName>
        <fullName evidence="1">Amidohydrolase-related domain-containing protein</fullName>
    </recommendedName>
</protein>
<name>A0A3B0BK36_9BACL</name>
<sequence length="260" mass="29629">MTSTLDAVIDFAVWTGNWPFLKLRYTELPALKVKLQSQHVQQAFVAPIDAILEQDPMRANKALLAATAGDDYFSPVLIADLSFANWEEVIELAVTDGHVRMIKLLPSYHMYEVDESVFEPLVRLTQQHRLLISFQMRVEDKRGMYPLLNVNDPDIVRVVKTLSYFPEQPFVLSNPVIGELVQVLNSVDNVYVELESLEHADVLLQLKQLYTLDRILYGSHAPFFIPEAALSKLKVTDATREDAEQVAFGNARRLLEWCVK</sequence>
<dbReference type="RefSeq" id="WP_120750463.1">
    <property type="nucleotide sequence ID" value="NZ_RBAH01000025.1"/>
</dbReference>
<accession>A0A3B0BK36</accession>
<feature type="domain" description="Amidohydrolase-related" evidence="1">
    <location>
        <begin position="62"/>
        <end position="255"/>
    </location>
</feature>
<dbReference type="AlphaFoldDB" id="A0A3B0BK36"/>
<dbReference type="InterPro" id="IPR032466">
    <property type="entry name" value="Metal_Hydrolase"/>
</dbReference>
<comment type="caution">
    <text evidence="2">The sequence shown here is derived from an EMBL/GenBank/DDBJ whole genome shotgun (WGS) entry which is preliminary data.</text>
</comment>
<keyword evidence="3" id="KW-1185">Reference proteome</keyword>
<dbReference type="EMBL" id="RBAH01000025">
    <property type="protein sequence ID" value="RKN74193.1"/>
    <property type="molecule type" value="Genomic_DNA"/>
</dbReference>
<dbReference type="SUPFAM" id="SSF51556">
    <property type="entry name" value="Metallo-dependent hydrolases"/>
    <property type="match status" value="1"/>
</dbReference>
<evidence type="ECO:0000259" key="1">
    <source>
        <dbReference type="Pfam" id="PF04909"/>
    </source>
</evidence>
<gene>
    <name evidence="2" type="ORF">D7M11_27480</name>
</gene>
<evidence type="ECO:0000313" key="3">
    <source>
        <dbReference type="Proteomes" id="UP000282311"/>
    </source>
</evidence>
<dbReference type="InterPro" id="IPR006680">
    <property type="entry name" value="Amidohydro-rel"/>
</dbReference>
<evidence type="ECO:0000313" key="2">
    <source>
        <dbReference type="EMBL" id="RKN74193.1"/>
    </source>
</evidence>
<dbReference type="Pfam" id="PF04909">
    <property type="entry name" value="Amidohydro_2"/>
    <property type="match status" value="1"/>
</dbReference>
<organism evidence="2 3">
    <name type="scientific">Paenibacillus ginsengarvi</name>
    <dbReference type="NCBI Taxonomy" id="400777"/>
    <lineage>
        <taxon>Bacteria</taxon>
        <taxon>Bacillati</taxon>
        <taxon>Bacillota</taxon>
        <taxon>Bacilli</taxon>
        <taxon>Bacillales</taxon>
        <taxon>Paenibacillaceae</taxon>
        <taxon>Paenibacillus</taxon>
    </lineage>
</organism>
<reference evidence="2 3" key="1">
    <citation type="journal article" date="2007" name="Int. J. Syst. Evol. Microbiol.">
        <title>Paenibacillus ginsengarvi sp. nov., isolated from soil from ginseng cultivation.</title>
        <authorList>
            <person name="Yoon M.H."/>
            <person name="Ten L.N."/>
            <person name="Im W.T."/>
        </authorList>
    </citation>
    <scope>NUCLEOTIDE SEQUENCE [LARGE SCALE GENOMIC DNA]</scope>
    <source>
        <strain evidence="2 3">KCTC 13059</strain>
    </source>
</reference>
<dbReference type="Gene3D" id="3.20.20.140">
    <property type="entry name" value="Metal-dependent hydrolases"/>
    <property type="match status" value="1"/>
</dbReference>
<dbReference type="OrthoDB" id="9779198at2"/>
<dbReference type="GO" id="GO:0016787">
    <property type="term" value="F:hydrolase activity"/>
    <property type="evidence" value="ECO:0007669"/>
    <property type="project" value="InterPro"/>
</dbReference>